<sequence length="263" mass="29413">MVESTPNAGGAIFRLAEVAALRKERVSLQGQKNRGMVSGKPNAAKAAESVADLNVQLASQASGRKKKTKIPREARTSSEFADTPSRANGNINGGAFKRGPQTHFQQFFARYPLFQYDPSAPVSAQFQAMCRKYFPRPRKNSWEPKSELDLEADAARAGFRLAMVRTFNDLFGTDVNDLKNWQSFCTVLEISPVPTKLRDCRAAVRDVHVNLVDLVDWGIAKAEIHRFETLNELSEYTRNTGKFFPQSEAEAGGMLRFLLRRIL</sequence>
<gene>
    <name evidence="2" type="ORF">DFH08DRAFT_887016</name>
</gene>
<proteinExistence type="predicted"/>
<feature type="compositionally biased region" description="Polar residues" evidence="1">
    <location>
        <begin position="77"/>
        <end position="90"/>
    </location>
</feature>
<dbReference type="PANTHER" id="PTHR38846">
    <property type="entry name" value="C3H1-TYPE DOMAIN-CONTAINING PROTEIN"/>
    <property type="match status" value="1"/>
</dbReference>
<keyword evidence="3" id="KW-1185">Reference proteome</keyword>
<evidence type="ECO:0000313" key="3">
    <source>
        <dbReference type="Proteomes" id="UP001218218"/>
    </source>
</evidence>
<protein>
    <submittedName>
        <fullName evidence="2">Uncharacterized protein</fullName>
    </submittedName>
</protein>
<evidence type="ECO:0000313" key="2">
    <source>
        <dbReference type="EMBL" id="KAJ7323844.1"/>
    </source>
</evidence>
<dbReference type="EMBL" id="JARIHO010000045">
    <property type="protein sequence ID" value="KAJ7323844.1"/>
    <property type="molecule type" value="Genomic_DNA"/>
</dbReference>
<name>A0AAD7EIB3_9AGAR</name>
<reference evidence="2" key="1">
    <citation type="submission" date="2023-03" db="EMBL/GenBank/DDBJ databases">
        <title>Massive genome expansion in bonnet fungi (Mycena s.s.) driven by repeated elements and novel gene families across ecological guilds.</title>
        <authorList>
            <consortium name="Lawrence Berkeley National Laboratory"/>
            <person name="Harder C.B."/>
            <person name="Miyauchi S."/>
            <person name="Viragh M."/>
            <person name="Kuo A."/>
            <person name="Thoen E."/>
            <person name="Andreopoulos B."/>
            <person name="Lu D."/>
            <person name="Skrede I."/>
            <person name="Drula E."/>
            <person name="Henrissat B."/>
            <person name="Morin E."/>
            <person name="Kohler A."/>
            <person name="Barry K."/>
            <person name="LaButti K."/>
            <person name="Morin E."/>
            <person name="Salamov A."/>
            <person name="Lipzen A."/>
            <person name="Mereny Z."/>
            <person name="Hegedus B."/>
            <person name="Baldrian P."/>
            <person name="Stursova M."/>
            <person name="Weitz H."/>
            <person name="Taylor A."/>
            <person name="Grigoriev I.V."/>
            <person name="Nagy L.G."/>
            <person name="Martin F."/>
            <person name="Kauserud H."/>
        </authorList>
    </citation>
    <scope>NUCLEOTIDE SEQUENCE</scope>
    <source>
        <strain evidence="2">CBHHK002</strain>
    </source>
</reference>
<evidence type="ECO:0000256" key="1">
    <source>
        <dbReference type="SAM" id="MobiDB-lite"/>
    </source>
</evidence>
<organism evidence="2 3">
    <name type="scientific">Mycena albidolilacea</name>
    <dbReference type="NCBI Taxonomy" id="1033008"/>
    <lineage>
        <taxon>Eukaryota</taxon>
        <taxon>Fungi</taxon>
        <taxon>Dikarya</taxon>
        <taxon>Basidiomycota</taxon>
        <taxon>Agaricomycotina</taxon>
        <taxon>Agaricomycetes</taxon>
        <taxon>Agaricomycetidae</taxon>
        <taxon>Agaricales</taxon>
        <taxon>Marasmiineae</taxon>
        <taxon>Mycenaceae</taxon>
        <taxon>Mycena</taxon>
    </lineage>
</organism>
<dbReference type="AlphaFoldDB" id="A0AAD7EIB3"/>
<dbReference type="PANTHER" id="PTHR38846:SF1">
    <property type="entry name" value="C3H1-TYPE DOMAIN-CONTAINING PROTEIN"/>
    <property type="match status" value="1"/>
</dbReference>
<feature type="region of interest" description="Disordered" evidence="1">
    <location>
        <begin position="58"/>
        <end position="96"/>
    </location>
</feature>
<dbReference type="Proteomes" id="UP001218218">
    <property type="component" value="Unassembled WGS sequence"/>
</dbReference>
<accession>A0AAD7EIB3</accession>
<comment type="caution">
    <text evidence="2">The sequence shown here is derived from an EMBL/GenBank/DDBJ whole genome shotgun (WGS) entry which is preliminary data.</text>
</comment>